<dbReference type="EMBL" id="NGMS01000001">
    <property type="protein sequence ID" value="OTP27307.1"/>
    <property type="molecule type" value="Genomic_DNA"/>
</dbReference>
<keyword evidence="1" id="KW-0812">Transmembrane</keyword>
<sequence length="37" mass="4156">MGRSGSGNPKLLIYFNGGGIYIYLYLLANYDQNLLDK</sequence>
<organism evidence="2 3">
    <name type="scientific">Enterococcus mundtii</name>
    <dbReference type="NCBI Taxonomy" id="53346"/>
    <lineage>
        <taxon>Bacteria</taxon>
        <taxon>Bacillati</taxon>
        <taxon>Bacillota</taxon>
        <taxon>Bacilli</taxon>
        <taxon>Lactobacillales</taxon>
        <taxon>Enterococcaceae</taxon>
        <taxon>Enterococcus</taxon>
    </lineage>
</organism>
<name>A0A242KZD0_ENTMU</name>
<evidence type="ECO:0000256" key="1">
    <source>
        <dbReference type="SAM" id="Phobius"/>
    </source>
</evidence>
<evidence type="ECO:0000313" key="3">
    <source>
        <dbReference type="Proteomes" id="UP000195024"/>
    </source>
</evidence>
<dbReference type="AlphaFoldDB" id="A0A242KZD0"/>
<feature type="transmembrane region" description="Helical" evidence="1">
    <location>
        <begin position="12"/>
        <end position="30"/>
    </location>
</feature>
<proteinExistence type="predicted"/>
<keyword evidence="1" id="KW-1133">Transmembrane helix</keyword>
<evidence type="ECO:0000313" key="2">
    <source>
        <dbReference type="EMBL" id="OTP27307.1"/>
    </source>
</evidence>
<keyword evidence="1" id="KW-0472">Membrane</keyword>
<comment type="caution">
    <text evidence="2">The sequence shown here is derived from an EMBL/GenBank/DDBJ whole genome shotgun (WGS) entry which is preliminary data.</text>
</comment>
<dbReference type="Proteomes" id="UP000195024">
    <property type="component" value="Unassembled WGS sequence"/>
</dbReference>
<reference evidence="2 3" key="1">
    <citation type="submission" date="2017-05" db="EMBL/GenBank/DDBJ databases">
        <title>The Genome Sequence of Enterococcus mundtii 6B1_DIV0119.</title>
        <authorList>
            <consortium name="The Broad Institute Genomics Platform"/>
            <consortium name="The Broad Institute Genomic Center for Infectious Diseases"/>
            <person name="Earl A."/>
            <person name="Manson A."/>
            <person name="Schwartman J."/>
            <person name="Gilmore M."/>
            <person name="Abouelleil A."/>
            <person name="Cao P."/>
            <person name="Chapman S."/>
            <person name="Cusick C."/>
            <person name="Shea T."/>
            <person name="Young S."/>
            <person name="Neafsey D."/>
            <person name="Nusbaum C."/>
            <person name="Birren B."/>
        </authorList>
    </citation>
    <scope>NUCLEOTIDE SEQUENCE [LARGE SCALE GENOMIC DNA]</scope>
    <source>
        <strain evidence="2 3">6B1_DIV0119</strain>
    </source>
</reference>
<accession>A0A242KZD0</accession>
<gene>
    <name evidence="2" type="ORF">A5802_001042</name>
</gene>
<protein>
    <submittedName>
        <fullName evidence="2">Uncharacterized protein</fullName>
    </submittedName>
</protein>